<dbReference type="EMBL" id="UINC01154112">
    <property type="protein sequence ID" value="SVD49210.1"/>
    <property type="molecule type" value="Genomic_DNA"/>
</dbReference>
<keyword evidence="1" id="KW-0812">Transmembrane</keyword>
<evidence type="ECO:0000256" key="1">
    <source>
        <dbReference type="SAM" id="Phobius"/>
    </source>
</evidence>
<feature type="transmembrane region" description="Helical" evidence="1">
    <location>
        <begin position="28"/>
        <end position="47"/>
    </location>
</feature>
<reference evidence="2" key="1">
    <citation type="submission" date="2018-05" db="EMBL/GenBank/DDBJ databases">
        <authorList>
            <person name="Lanie J.A."/>
            <person name="Ng W.-L."/>
            <person name="Kazmierczak K.M."/>
            <person name="Andrzejewski T.M."/>
            <person name="Davidsen T.M."/>
            <person name="Wayne K.J."/>
            <person name="Tettelin H."/>
            <person name="Glass J.I."/>
            <person name="Rusch D."/>
            <person name="Podicherti R."/>
            <person name="Tsui H.-C.T."/>
            <person name="Winkler M.E."/>
        </authorList>
    </citation>
    <scope>NUCLEOTIDE SEQUENCE</scope>
</reference>
<gene>
    <name evidence="2" type="ORF">METZ01_LOCUS402064</name>
</gene>
<keyword evidence="1" id="KW-1133">Transmembrane helix</keyword>
<dbReference type="AlphaFoldDB" id="A0A382VS59"/>
<name>A0A382VS59_9ZZZZ</name>
<evidence type="ECO:0000313" key="2">
    <source>
        <dbReference type="EMBL" id="SVD49210.1"/>
    </source>
</evidence>
<organism evidence="2">
    <name type="scientific">marine metagenome</name>
    <dbReference type="NCBI Taxonomy" id="408172"/>
    <lineage>
        <taxon>unclassified sequences</taxon>
        <taxon>metagenomes</taxon>
        <taxon>ecological metagenomes</taxon>
    </lineage>
</organism>
<feature type="non-terminal residue" evidence="2">
    <location>
        <position position="48"/>
    </location>
</feature>
<sequence length="48" mass="5411">MLRRAGDELILVVLPQPSSDYIQGRANLYLLIATIFTTTWAGAMWWAS</sequence>
<proteinExistence type="predicted"/>
<accession>A0A382VS59</accession>
<keyword evidence="1" id="KW-0472">Membrane</keyword>
<protein>
    <submittedName>
        <fullName evidence="2">Uncharacterized protein</fullName>
    </submittedName>
</protein>